<evidence type="ECO:0000313" key="3">
    <source>
        <dbReference type="Proteomes" id="UP000324222"/>
    </source>
</evidence>
<organism evidence="2 3">
    <name type="scientific">Portunus trituberculatus</name>
    <name type="common">Swimming crab</name>
    <name type="synonym">Neptunus trituberculatus</name>
    <dbReference type="NCBI Taxonomy" id="210409"/>
    <lineage>
        <taxon>Eukaryota</taxon>
        <taxon>Metazoa</taxon>
        <taxon>Ecdysozoa</taxon>
        <taxon>Arthropoda</taxon>
        <taxon>Crustacea</taxon>
        <taxon>Multicrustacea</taxon>
        <taxon>Malacostraca</taxon>
        <taxon>Eumalacostraca</taxon>
        <taxon>Eucarida</taxon>
        <taxon>Decapoda</taxon>
        <taxon>Pleocyemata</taxon>
        <taxon>Brachyura</taxon>
        <taxon>Eubrachyura</taxon>
        <taxon>Portunoidea</taxon>
        <taxon>Portunidae</taxon>
        <taxon>Portuninae</taxon>
        <taxon>Portunus</taxon>
    </lineage>
</organism>
<sequence>MPVKKVKMSTLRTYIDALLDYTTYSKYPEIITHYNSLRMVRKIIIKEQYSGGTQTKVSSFFTKVCPQSAPIQTSASGPAPASPQPASPDIDDPMPMLSGAEEDDLE</sequence>
<evidence type="ECO:0000256" key="1">
    <source>
        <dbReference type="SAM" id="MobiDB-lite"/>
    </source>
</evidence>
<comment type="caution">
    <text evidence="2">The sequence shown here is derived from an EMBL/GenBank/DDBJ whole genome shotgun (WGS) entry which is preliminary data.</text>
</comment>
<gene>
    <name evidence="2" type="ORF">E2C01_053079</name>
</gene>
<accession>A0A5B7GR16</accession>
<dbReference type="EMBL" id="VSRR010016217">
    <property type="protein sequence ID" value="MPC59064.1"/>
    <property type="molecule type" value="Genomic_DNA"/>
</dbReference>
<dbReference type="AlphaFoldDB" id="A0A5B7GR16"/>
<feature type="region of interest" description="Disordered" evidence="1">
    <location>
        <begin position="69"/>
        <end position="106"/>
    </location>
</feature>
<evidence type="ECO:0000313" key="2">
    <source>
        <dbReference type="EMBL" id="MPC59064.1"/>
    </source>
</evidence>
<reference evidence="2 3" key="1">
    <citation type="submission" date="2019-05" db="EMBL/GenBank/DDBJ databases">
        <title>Another draft genome of Portunus trituberculatus and its Hox gene families provides insights of decapod evolution.</title>
        <authorList>
            <person name="Jeong J.-H."/>
            <person name="Song I."/>
            <person name="Kim S."/>
            <person name="Choi T."/>
            <person name="Kim D."/>
            <person name="Ryu S."/>
            <person name="Kim W."/>
        </authorList>
    </citation>
    <scope>NUCLEOTIDE SEQUENCE [LARGE SCALE GENOMIC DNA]</scope>
    <source>
        <tissue evidence="2">Muscle</tissue>
    </source>
</reference>
<dbReference type="Proteomes" id="UP000324222">
    <property type="component" value="Unassembled WGS sequence"/>
</dbReference>
<name>A0A5B7GR16_PORTR</name>
<proteinExistence type="predicted"/>
<keyword evidence="3" id="KW-1185">Reference proteome</keyword>
<protein>
    <submittedName>
        <fullName evidence="2">Uncharacterized protein</fullName>
    </submittedName>
</protein>